<proteinExistence type="predicted"/>
<feature type="domain" description="RRM" evidence="3">
    <location>
        <begin position="53"/>
        <end position="130"/>
    </location>
</feature>
<sequence>MQPPMGDPTQHSNMAALMWQMQMAGGLAGGGAQNPMMPPMPWPPVMPPLSPLLHVRVDGLTFEYQLTEDDVRKVFSRYGDVVQVHVDAEGTTAQVQLGQPHQAVAAKHDLDKKDLAGMSGAFLRVDFVGQGPYDSMLNQMANPYGMPAIPPMPGMGGTMPGFSGMPPMQAGASPASAAGRPKKYTCKLEVGIENEGEFRVGSRVIQIARAIWQEARFQEHGGKTRLRGKGIGGQHEADEPLALCISCCDQTAFDKAVQYAEAQLQKVHNDYRSHCAEKGRPVPELSVKVSKRGSTFFNGGGGGGQTAPSLESSADIARGERPPGAPTDEEIERLIEERNEARKVANFKKADEVRATLKNLGVVLMDEKGAKGNFNGNEVTKWRFWKP</sequence>
<dbReference type="InterPro" id="IPR056411">
    <property type="entry name" value="CysS_C"/>
</dbReference>
<keyword evidence="1" id="KW-0694">RNA-binding</keyword>
<reference evidence="4" key="1">
    <citation type="submission" date="2023-10" db="EMBL/GenBank/DDBJ databases">
        <authorList>
            <person name="Chen Y."/>
            <person name="Shah S."/>
            <person name="Dougan E. K."/>
            <person name="Thang M."/>
            <person name="Chan C."/>
        </authorList>
    </citation>
    <scope>NUCLEOTIDE SEQUENCE [LARGE SCALE GENOMIC DNA]</scope>
</reference>
<gene>
    <name evidence="4" type="ORF">PCOR1329_LOCUS35297</name>
</gene>
<dbReference type="Gene3D" id="1.20.120.1910">
    <property type="entry name" value="Cysteine-tRNA ligase, C-terminal anti-codon recognition domain"/>
    <property type="match status" value="1"/>
</dbReference>
<accession>A0ABN9T510</accession>
<dbReference type="EMBL" id="CAUYUJ010014313">
    <property type="protein sequence ID" value="CAK0839670.1"/>
    <property type="molecule type" value="Genomic_DNA"/>
</dbReference>
<evidence type="ECO:0000256" key="1">
    <source>
        <dbReference type="PROSITE-ProRule" id="PRU00176"/>
    </source>
</evidence>
<feature type="region of interest" description="Disordered" evidence="2">
    <location>
        <begin position="297"/>
        <end position="327"/>
    </location>
</feature>
<dbReference type="Pfam" id="PF23493">
    <property type="entry name" value="CysS_C"/>
    <property type="match status" value="1"/>
</dbReference>
<dbReference type="InterPro" id="IPR035979">
    <property type="entry name" value="RBD_domain_sf"/>
</dbReference>
<dbReference type="Gene3D" id="3.30.70.330">
    <property type="match status" value="1"/>
</dbReference>
<evidence type="ECO:0000313" key="4">
    <source>
        <dbReference type="EMBL" id="CAK0839670.1"/>
    </source>
</evidence>
<evidence type="ECO:0000256" key="2">
    <source>
        <dbReference type="SAM" id="MobiDB-lite"/>
    </source>
</evidence>
<dbReference type="InterPro" id="IPR055256">
    <property type="entry name" value="KH_1_KHDC4/BBP-like"/>
</dbReference>
<dbReference type="Proteomes" id="UP001189429">
    <property type="component" value="Unassembled WGS sequence"/>
</dbReference>
<dbReference type="InterPro" id="IPR012677">
    <property type="entry name" value="Nucleotide-bd_a/b_plait_sf"/>
</dbReference>
<protein>
    <recommendedName>
        <fullName evidence="3">RRM domain-containing protein</fullName>
    </recommendedName>
</protein>
<dbReference type="InterPro" id="IPR036612">
    <property type="entry name" value="KH_dom_type_1_sf"/>
</dbReference>
<comment type="caution">
    <text evidence="4">The sequence shown here is derived from an EMBL/GenBank/DDBJ whole genome shotgun (WGS) entry which is preliminary data.</text>
</comment>
<keyword evidence="5" id="KW-1185">Reference proteome</keyword>
<organism evidence="4 5">
    <name type="scientific">Prorocentrum cordatum</name>
    <dbReference type="NCBI Taxonomy" id="2364126"/>
    <lineage>
        <taxon>Eukaryota</taxon>
        <taxon>Sar</taxon>
        <taxon>Alveolata</taxon>
        <taxon>Dinophyceae</taxon>
        <taxon>Prorocentrales</taxon>
        <taxon>Prorocentraceae</taxon>
        <taxon>Prorocentrum</taxon>
    </lineage>
</organism>
<dbReference type="Pfam" id="PF22675">
    <property type="entry name" value="KH-I_KHDC4-BBP"/>
    <property type="match status" value="1"/>
</dbReference>
<dbReference type="PROSITE" id="PS50102">
    <property type="entry name" value="RRM"/>
    <property type="match status" value="1"/>
</dbReference>
<dbReference type="Gene3D" id="3.30.1370.10">
    <property type="entry name" value="K Homology domain, type 1"/>
    <property type="match status" value="1"/>
</dbReference>
<evidence type="ECO:0000313" key="5">
    <source>
        <dbReference type="Proteomes" id="UP001189429"/>
    </source>
</evidence>
<dbReference type="SUPFAM" id="SSF54928">
    <property type="entry name" value="RNA-binding domain, RBD"/>
    <property type="match status" value="1"/>
</dbReference>
<dbReference type="InterPro" id="IPR000504">
    <property type="entry name" value="RRM_dom"/>
</dbReference>
<dbReference type="SUPFAM" id="SSF47323">
    <property type="entry name" value="Anticodon-binding domain of a subclass of class I aminoacyl-tRNA synthetases"/>
    <property type="match status" value="1"/>
</dbReference>
<name>A0ABN9T510_9DINO</name>
<evidence type="ECO:0000259" key="3">
    <source>
        <dbReference type="PROSITE" id="PS50102"/>
    </source>
</evidence>
<dbReference type="InterPro" id="IPR009080">
    <property type="entry name" value="tRNAsynth_Ia_anticodon-bd"/>
</dbReference>